<protein>
    <submittedName>
        <fullName evidence="1">Uncharacterized protein</fullName>
    </submittedName>
</protein>
<keyword evidence="2" id="KW-1185">Reference proteome</keyword>
<dbReference type="AlphaFoldDB" id="A0A0P1BGC7"/>
<sequence>MLVRDFSGTGSSAPKVALLHYHIVKKPQHLSALSRLSTKSASAANVSTSLCDGRVLQVLRQEPNEVHNKLNLMIVDLDAHRLDGSWKPSKHAFENVRVWHLEQRQPFAEDTLVDAYIDSCGVYTNSKLMGVEYIEIGLAAKASLEADCASVG</sequence>
<evidence type="ECO:0000313" key="2">
    <source>
        <dbReference type="Proteomes" id="UP000054845"/>
    </source>
</evidence>
<organism evidence="1 2">
    <name type="scientific">Ceraceosorus bombacis</name>
    <dbReference type="NCBI Taxonomy" id="401625"/>
    <lineage>
        <taxon>Eukaryota</taxon>
        <taxon>Fungi</taxon>
        <taxon>Dikarya</taxon>
        <taxon>Basidiomycota</taxon>
        <taxon>Ustilaginomycotina</taxon>
        <taxon>Exobasidiomycetes</taxon>
        <taxon>Ceraceosorales</taxon>
        <taxon>Ceraceosoraceae</taxon>
        <taxon>Ceraceosorus</taxon>
    </lineage>
</organism>
<accession>A0A0P1BGC7</accession>
<name>A0A0P1BGC7_9BASI</name>
<dbReference type="EMBL" id="CCYA01000248">
    <property type="protein sequence ID" value="CEH14798.1"/>
    <property type="molecule type" value="Genomic_DNA"/>
</dbReference>
<proteinExistence type="predicted"/>
<reference evidence="1 2" key="1">
    <citation type="submission" date="2014-09" db="EMBL/GenBank/DDBJ databases">
        <authorList>
            <person name="Magalhaes I.L.F."/>
            <person name="Oliveira U."/>
            <person name="Santos F.R."/>
            <person name="Vidigal T.H.D.A."/>
            <person name="Brescovit A.D."/>
            <person name="Santos A.J."/>
        </authorList>
    </citation>
    <scope>NUCLEOTIDE SEQUENCE [LARGE SCALE GENOMIC DNA]</scope>
</reference>
<evidence type="ECO:0000313" key="1">
    <source>
        <dbReference type="EMBL" id="CEH14798.1"/>
    </source>
</evidence>
<dbReference type="Proteomes" id="UP000054845">
    <property type="component" value="Unassembled WGS sequence"/>
</dbReference>